<name>A0ABN9JU89_9RALS</name>
<proteinExistence type="inferred from homology"/>
<dbReference type="Gene3D" id="2.30.330.10">
    <property type="entry name" value="SpoA-like"/>
    <property type="match status" value="1"/>
</dbReference>
<keyword evidence="3" id="KW-0969">Cilium</keyword>
<gene>
    <name evidence="3" type="primary">fliN</name>
    <name evidence="3" type="ORF">LMG18101_05078</name>
</gene>
<dbReference type="RefSeq" id="WP_316682845.1">
    <property type="nucleotide sequence ID" value="NZ_CATZLL010000024.1"/>
</dbReference>
<dbReference type="PANTHER" id="PTHR30034:SF6">
    <property type="entry name" value="YOP PROTEINS TRANSLOCATION PROTEIN Q"/>
    <property type="match status" value="1"/>
</dbReference>
<evidence type="ECO:0000313" key="4">
    <source>
        <dbReference type="Proteomes" id="UP001189757"/>
    </source>
</evidence>
<dbReference type="InterPro" id="IPR001543">
    <property type="entry name" value="FliN-like_C"/>
</dbReference>
<evidence type="ECO:0000259" key="2">
    <source>
        <dbReference type="Pfam" id="PF01052"/>
    </source>
</evidence>
<accession>A0ABN9JU89</accession>
<dbReference type="PANTHER" id="PTHR30034">
    <property type="entry name" value="FLAGELLAR MOTOR SWITCH PROTEIN FLIM"/>
    <property type="match status" value="1"/>
</dbReference>
<keyword evidence="3" id="KW-0966">Cell projection</keyword>
<dbReference type="InterPro" id="IPR036429">
    <property type="entry name" value="SpoA-like_sf"/>
</dbReference>
<protein>
    <submittedName>
        <fullName evidence="3">Flagellar motor switch protein FliN</fullName>
    </submittedName>
</protein>
<dbReference type="Pfam" id="PF01052">
    <property type="entry name" value="FliMN_C"/>
    <property type="match status" value="1"/>
</dbReference>
<reference evidence="3 4" key="1">
    <citation type="submission" date="2023-07" db="EMBL/GenBank/DDBJ databases">
        <authorList>
            <person name="Peeters C."/>
        </authorList>
    </citation>
    <scope>NUCLEOTIDE SEQUENCE [LARGE SCALE GENOMIC DNA]</scope>
    <source>
        <strain evidence="3 4">LMG 18101</strain>
    </source>
</reference>
<comment type="caution">
    <text evidence="3">The sequence shown here is derived from an EMBL/GenBank/DDBJ whole genome shotgun (WGS) entry which is preliminary data.</text>
</comment>
<comment type="similarity">
    <text evidence="1">Belongs to the FliN/MopA/SpaO family.</text>
</comment>
<dbReference type="PRINTS" id="PR00956">
    <property type="entry name" value="FLGMOTORFLIN"/>
</dbReference>
<dbReference type="InterPro" id="IPR001172">
    <property type="entry name" value="FliN_T3SS_HrcQb"/>
</dbReference>
<dbReference type="EMBL" id="CATZLL010000024">
    <property type="protein sequence ID" value="CAJ0822581.1"/>
    <property type="molecule type" value="Genomic_DNA"/>
</dbReference>
<keyword evidence="4" id="KW-1185">Reference proteome</keyword>
<dbReference type="Proteomes" id="UP001189757">
    <property type="component" value="Unassembled WGS sequence"/>
</dbReference>
<evidence type="ECO:0000313" key="3">
    <source>
        <dbReference type="EMBL" id="CAJ0822581.1"/>
    </source>
</evidence>
<organism evidence="3 4">
    <name type="scientific">Ralstonia flaminis</name>
    <dbReference type="NCBI Taxonomy" id="3058597"/>
    <lineage>
        <taxon>Bacteria</taxon>
        <taxon>Pseudomonadati</taxon>
        <taxon>Pseudomonadota</taxon>
        <taxon>Betaproteobacteria</taxon>
        <taxon>Burkholderiales</taxon>
        <taxon>Burkholderiaceae</taxon>
        <taxon>Ralstonia</taxon>
    </lineage>
</organism>
<keyword evidence="3" id="KW-0282">Flagellum</keyword>
<sequence>MSKQELSHVGAPASGEGPVTVQTLAYEPLTQHVSGGGAVLQSTSPLLAVRARLEVCVGEVELTVGELLAAKDGHVLRLDRAVDQPVDIRLDGKVVARGLLVAVGESFAVRLTELPMPLVP</sequence>
<dbReference type="SUPFAM" id="SSF101801">
    <property type="entry name" value="Surface presentation of antigens (SPOA)"/>
    <property type="match status" value="1"/>
</dbReference>
<feature type="domain" description="Flagellar motor switch protein FliN-like C-terminal" evidence="2">
    <location>
        <begin position="46"/>
        <end position="114"/>
    </location>
</feature>
<evidence type="ECO:0000256" key="1">
    <source>
        <dbReference type="ARBA" id="ARBA00009226"/>
    </source>
</evidence>